<dbReference type="InterPro" id="IPR000702">
    <property type="entry name" value="Ribosomal_uL6-like"/>
</dbReference>
<evidence type="ECO:0000256" key="4">
    <source>
        <dbReference type="HAMAP-Rule" id="MF_01365"/>
    </source>
</evidence>
<comment type="subunit">
    <text evidence="4">Part of the 50S ribosomal subunit.</text>
</comment>
<evidence type="ECO:0000313" key="9">
    <source>
        <dbReference type="Proteomes" id="UP000256599"/>
    </source>
</evidence>
<keyword evidence="4 6" id="KW-0699">rRNA-binding</keyword>
<gene>
    <name evidence="4" type="primary">rplF</name>
    <name evidence="8" type="ORF">CQA63_02800</name>
</gene>
<dbReference type="PRINTS" id="PR00059">
    <property type="entry name" value="RIBOSOMALL6"/>
</dbReference>
<dbReference type="InterPro" id="IPR019906">
    <property type="entry name" value="Ribosomal_uL6_bac-type"/>
</dbReference>
<dbReference type="SUPFAM" id="SSF56053">
    <property type="entry name" value="Ribosomal protein L6"/>
    <property type="match status" value="2"/>
</dbReference>
<evidence type="ECO:0000313" key="8">
    <source>
        <dbReference type="EMBL" id="RDU60494.1"/>
    </source>
</evidence>
<keyword evidence="4 6" id="KW-0694">RNA-binding</keyword>
<organism evidence="8 9">
    <name type="scientific">Helicobacter marmotae</name>
    <dbReference type="NCBI Taxonomy" id="152490"/>
    <lineage>
        <taxon>Bacteria</taxon>
        <taxon>Pseudomonadati</taxon>
        <taxon>Campylobacterota</taxon>
        <taxon>Epsilonproteobacteria</taxon>
        <taxon>Campylobacterales</taxon>
        <taxon>Helicobacteraceae</taxon>
        <taxon>Helicobacter</taxon>
    </lineage>
</organism>
<evidence type="ECO:0000256" key="5">
    <source>
        <dbReference type="RuleBase" id="RU003869"/>
    </source>
</evidence>
<reference evidence="8 9" key="1">
    <citation type="submission" date="2018-04" db="EMBL/GenBank/DDBJ databases">
        <title>Novel Campyloabacter and Helicobacter Species and Strains.</title>
        <authorList>
            <person name="Mannion A.J."/>
            <person name="Shen Z."/>
            <person name="Fox J.G."/>
        </authorList>
    </citation>
    <scope>NUCLEOTIDE SEQUENCE [LARGE SCALE GENOMIC DNA]</scope>
    <source>
        <strain evidence="8 9">MIT 98-6070</strain>
    </source>
</reference>
<dbReference type="PANTHER" id="PTHR11655:SF14">
    <property type="entry name" value="LARGE RIBOSOMAL SUBUNIT PROTEIN UL6M"/>
    <property type="match status" value="1"/>
</dbReference>
<dbReference type="FunFam" id="3.90.930.12:FF:000001">
    <property type="entry name" value="50S ribosomal protein L6"/>
    <property type="match status" value="1"/>
</dbReference>
<feature type="domain" description="Large ribosomal subunit protein uL6 alpha-beta" evidence="7">
    <location>
        <begin position="11"/>
        <end position="82"/>
    </location>
</feature>
<dbReference type="Pfam" id="PF00347">
    <property type="entry name" value="Ribosomal_L6"/>
    <property type="match status" value="2"/>
</dbReference>
<comment type="function">
    <text evidence="4 6">This protein binds to the 23S rRNA, and is important in its secondary structure. It is located near the subunit interface in the base of the L7/L12 stalk, and near the tRNA binding site of the peptidyltransferase center.</text>
</comment>
<accession>A0A3D8I6X4</accession>
<dbReference type="AlphaFoldDB" id="A0A3D8I6X4"/>
<dbReference type="NCBIfam" id="TIGR03654">
    <property type="entry name" value="L6_bact"/>
    <property type="match status" value="1"/>
</dbReference>
<dbReference type="OrthoDB" id="9805007at2"/>
<keyword evidence="2 4" id="KW-0689">Ribosomal protein</keyword>
<evidence type="ECO:0000256" key="2">
    <source>
        <dbReference type="ARBA" id="ARBA00022980"/>
    </source>
</evidence>
<dbReference type="PROSITE" id="PS00525">
    <property type="entry name" value="RIBOSOMAL_L6_1"/>
    <property type="match status" value="1"/>
</dbReference>
<dbReference type="GO" id="GO:0003735">
    <property type="term" value="F:structural constituent of ribosome"/>
    <property type="evidence" value="ECO:0007669"/>
    <property type="project" value="UniProtKB-UniRule"/>
</dbReference>
<dbReference type="RefSeq" id="WP_104699351.1">
    <property type="nucleotide sequence ID" value="NZ_FZPP01000004.1"/>
</dbReference>
<evidence type="ECO:0000256" key="3">
    <source>
        <dbReference type="ARBA" id="ARBA00023274"/>
    </source>
</evidence>
<keyword evidence="3 4" id="KW-0687">Ribonucleoprotein</keyword>
<keyword evidence="9" id="KW-1185">Reference proteome</keyword>
<dbReference type="Proteomes" id="UP000256599">
    <property type="component" value="Unassembled WGS sequence"/>
</dbReference>
<dbReference type="PIRSF" id="PIRSF002162">
    <property type="entry name" value="Ribosomal_L6"/>
    <property type="match status" value="1"/>
</dbReference>
<dbReference type="InterPro" id="IPR002358">
    <property type="entry name" value="Ribosomal_uL6_CS"/>
</dbReference>
<proteinExistence type="inferred from homology"/>
<dbReference type="InterPro" id="IPR036789">
    <property type="entry name" value="Ribosomal_uL6-like_a/b-dom_sf"/>
</dbReference>
<evidence type="ECO:0000256" key="6">
    <source>
        <dbReference type="RuleBase" id="RU003870"/>
    </source>
</evidence>
<comment type="similarity">
    <text evidence="1 4 5">Belongs to the universal ribosomal protein uL6 family.</text>
</comment>
<dbReference type="GO" id="GO:0022625">
    <property type="term" value="C:cytosolic large ribosomal subunit"/>
    <property type="evidence" value="ECO:0007669"/>
    <property type="project" value="UniProtKB-UniRule"/>
</dbReference>
<comment type="caution">
    <text evidence="8">The sequence shown here is derived from an EMBL/GenBank/DDBJ whole genome shotgun (WGS) entry which is preliminary data.</text>
</comment>
<sequence>MSRVGKKPISVPKGVEVSVQGSKILFKGAKEQKELETHGRVQIELKDSVLSFACIDSQAQSRAYWGTYRALANNIVIGLSQGFSKTLEINGVGYKASISGKNLEMALGFSHPVIYPIPAGIEMSVDKNTITIKGTDKQQVGQIAAEIREFRPPEPYKGKGIKYADEVIVRKAGKTSKK</sequence>
<evidence type="ECO:0000259" key="7">
    <source>
        <dbReference type="Pfam" id="PF00347"/>
    </source>
</evidence>
<name>A0A3D8I6X4_9HELI</name>
<dbReference type="GO" id="GO:0002181">
    <property type="term" value="P:cytoplasmic translation"/>
    <property type="evidence" value="ECO:0007669"/>
    <property type="project" value="TreeGrafter"/>
</dbReference>
<dbReference type="Gene3D" id="3.90.930.12">
    <property type="entry name" value="Ribosomal protein L6, alpha-beta domain"/>
    <property type="match status" value="2"/>
</dbReference>
<feature type="domain" description="Large ribosomal subunit protein uL6 alpha-beta" evidence="7">
    <location>
        <begin position="91"/>
        <end position="163"/>
    </location>
</feature>
<dbReference type="HAMAP" id="MF_01365_B">
    <property type="entry name" value="Ribosomal_uL6_B"/>
    <property type="match status" value="1"/>
</dbReference>
<dbReference type="EMBL" id="NXLR01000003">
    <property type="protein sequence ID" value="RDU60494.1"/>
    <property type="molecule type" value="Genomic_DNA"/>
</dbReference>
<dbReference type="GO" id="GO:0019843">
    <property type="term" value="F:rRNA binding"/>
    <property type="evidence" value="ECO:0007669"/>
    <property type="project" value="UniProtKB-UniRule"/>
</dbReference>
<protein>
    <recommendedName>
        <fullName evidence="4">Large ribosomal subunit protein uL6</fullName>
    </recommendedName>
</protein>
<dbReference type="InterPro" id="IPR020040">
    <property type="entry name" value="Ribosomal_uL6_a/b-dom"/>
</dbReference>
<dbReference type="PANTHER" id="PTHR11655">
    <property type="entry name" value="60S/50S RIBOSOMAL PROTEIN L6/L9"/>
    <property type="match status" value="1"/>
</dbReference>
<evidence type="ECO:0000256" key="1">
    <source>
        <dbReference type="ARBA" id="ARBA00009356"/>
    </source>
</evidence>